<protein>
    <submittedName>
        <fullName evidence="3">Serine/threonine-protein phosphatase</fullName>
    </submittedName>
</protein>
<evidence type="ECO:0000313" key="4">
    <source>
        <dbReference type="Proteomes" id="UP000664109"/>
    </source>
</evidence>
<dbReference type="InterPro" id="IPR052016">
    <property type="entry name" value="Bact_Sigma-Reg"/>
</dbReference>
<dbReference type="Gene3D" id="3.60.40.10">
    <property type="entry name" value="PPM-type phosphatase domain"/>
    <property type="match status" value="1"/>
</dbReference>
<dbReference type="InterPro" id="IPR001932">
    <property type="entry name" value="PPM-type_phosphatase-like_dom"/>
</dbReference>
<feature type="domain" description="PPM-type phosphatase" evidence="2">
    <location>
        <begin position="174"/>
        <end position="393"/>
    </location>
</feature>
<dbReference type="EMBL" id="JAFEJA010000002">
    <property type="protein sequence ID" value="MBM9623921.1"/>
    <property type="molecule type" value="Genomic_DNA"/>
</dbReference>
<dbReference type="SMART" id="SM00331">
    <property type="entry name" value="PP2C_SIG"/>
    <property type="match status" value="1"/>
</dbReference>
<dbReference type="SUPFAM" id="SSF81606">
    <property type="entry name" value="PP2C-like"/>
    <property type="match status" value="1"/>
</dbReference>
<dbReference type="RefSeq" id="WP_205377986.1">
    <property type="nucleotide sequence ID" value="NZ_JAFEJA010000002.1"/>
</dbReference>
<reference evidence="3 4" key="1">
    <citation type="journal article" date="2016" name="Arch. Microbiol.">
        <title>Streptomyces zhihengii sp. nov., isolated from rhizospheric soil of Psammosilene tunicoides.</title>
        <authorList>
            <person name="Huang M.J."/>
            <person name="Fei J.J."/>
            <person name="Salam N."/>
            <person name="Kim C.J."/>
            <person name="Hozzein W.N."/>
            <person name="Xiao M."/>
            <person name="Huang H.Q."/>
            <person name="Li W.J."/>
        </authorList>
    </citation>
    <scope>NUCLEOTIDE SEQUENCE [LARGE SCALE GENOMIC DNA]</scope>
    <source>
        <strain evidence="3 4">YIM T102</strain>
    </source>
</reference>
<dbReference type="PANTHER" id="PTHR43156">
    <property type="entry name" value="STAGE II SPORULATION PROTEIN E-RELATED"/>
    <property type="match status" value="1"/>
</dbReference>
<dbReference type="Pfam" id="PF07228">
    <property type="entry name" value="SpoIIE"/>
    <property type="match status" value="1"/>
</dbReference>
<sequence length="396" mass="43715">MDTMRVEEHRALETILRQAETASPSGLPELVGEVAARLGIENVTLYLADVQQEVLIPLPDATTAEQPVFPIDHSMPGWAYRTSSPRVVEAESGGMDVWVPMQDGIERVGVLGVRCASVDAPRLRFCRALALLLTLIVLSKGAHSDTFVRLQRTRPMDLPAEMVWAFLPPRTLKTPDVTSSAMMEPAYRIGGDAFDHTLIDETFHAAILDAMGHDLRAGLTSAVALAGCRNARRDGADLDELTCPVDRAIADAFPERYCTGIFLHIDTRTGLLTWTNQGHLPPLLIRAQRVVPGALEREPELPLGWNRLNDQPPTVHREQLKPGDQVLLYTDGITEARTPAGTRFGLDTFTEFLIRATAAGEPAHESLRRLIHAILEHHEGQLTDDAMIMLIEWHHG</sequence>
<accession>A0ABS2V270</accession>
<organism evidence="3 4">
    <name type="scientific">Streptomyces zhihengii</name>
    <dbReference type="NCBI Taxonomy" id="1818004"/>
    <lineage>
        <taxon>Bacteria</taxon>
        <taxon>Bacillati</taxon>
        <taxon>Actinomycetota</taxon>
        <taxon>Actinomycetes</taxon>
        <taxon>Kitasatosporales</taxon>
        <taxon>Streptomycetaceae</taxon>
        <taxon>Streptomyces</taxon>
    </lineage>
</organism>
<dbReference type="Proteomes" id="UP000664109">
    <property type="component" value="Unassembled WGS sequence"/>
</dbReference>
<keyword evidence="4" id="KW-1185">Reference proteome</keyword>
<evidence type="ECO:0000256" key="1">
    <source>
        <dbReference type="ARBA" id="ARBA00022801"/>
    </source>
</evidence>
<dbReference type="InterPro" id="IPR036457">
    <property type="entry name" value="PPM-type-like_dom_sf"/>
</dbReference>
<dbReference type="PANTHER" id="PTHR43156:SF2">
    <property type="entry name" value="STAGE II SPORULATION PROTEIN E"/>
    <property type="match status" value="1"/>
</dbReference>
<keyword evidence="1" id="KW-0378">Hydrolase</keyword>
<comment type="caution">
    <text evidence="3">The sequence shown here is derived from an EMBL/GenBank/DDBJ whole genome shotgun (WGS) entry which is preliminary data.</text>
</comment>
<evidence type="ECO:0000313" key="3">
    <source>
        <dbReference type="EMBL" id="MBM9623921.1"/>
    </source>
</evidence>
<name>A0ABS2V270_9ACTN</name>
<gene>
    <name evidence="3" type="ORF">JE024_35635</name>
</gene>
<evidence type="ECO:0000259" key="2">
    <source>
        <dbReference type="SMART" id="SM00331"/>
    </source>
</evidence>
<proteinExistence type="predicted"/>